<dbReference type="Gene3D" id="2.40.440.10">
    <property type="entry name" value="L,D-transpeptidase catalytic domain-like"/>
    <property type="match status" value="1"/>
</dbReference>
<dbReference type="InterPro" id="IPR038063">
    <property type="entry name" value="Transpep_catalytic_dom"/>
</dbReference>
<keyword evidence="6 7" id="KW-0961">Cell wall biogenesis/degradation</keyword>
<keyword evidence="9" id="KW-0732">Signal</keyword>
<accession>A0ABT5GL60</accession>
<feature type="domain" description="L,D-TPase catalytic" evidence="10">
    <location>
        <begin position="259"/>
        <end position="385"/>
    </location>
</feature>
<protein>
    <submittedName>
        <fullName evidence="11">Ig-like domain-containing protein</fullName>
    </submittedName>
</protein>
<keyword evidence="3 7" id="KW-0133">Cell shape</keyword>
<dbReference type="Pfam" id="PF17964">
    <property type="entry name" value="Big_10"/>
    <property type="match status" value="1"/>
</dbReference>
<feature type="chain" id="PRO_5045879518" evidence="9">
    <location>
        <begin position="25"/>
        <end position="413"/>
    </location>
</feature>
<dbReference type="Pfam" id="PF03734">
    <property type="entry name" value="YkuD"/>
    <property type="match status" value="1"/>
</dbReference>
<evidence type="ECO:0000256" key="5">
    <source>
        <dbReference type="ARBA" id="ARBA00023315"/>
    </source>
</evidence>
<dbReference type="RefSeq" id="WP_272463472.1">
    <property type="nucleotide sequence ID" value="NZ_JAPFQL010000092.1"/>
</dbReference>
<dbReference type="PROSITE" id="PS51257">
    <property type="entry name" value="PROKAR_LIPOPROTEIN"/>
    <property type="match status" value="1"/>
</dbReference>
<evidence type="ECO:0000259" key="10">
    <source>
        <dbReference type="PROSITE" id="PS52029"/>
    </source>
</evidence>
<evidence type="ECO:0000256" key="9">
    <source>
        <dbReference type="SAM" id="SignalP"/>
    </source>
</evidence>
<keyword evidence="4 7" id="KW-0573">Peptidoglycan synthesis</keyword>
<dbReference type="InterPro" id="IPR050979">
    <property type="entry name" value="LD-transpeptidase"/>
</dbReference>
<evidence type="ECO:0000256" key="2">
    <source>
        <dbReference type="ARBA" id="ARBA00022679"/>
    </source>
</evidence>
<dbReference type="PANTHER" id="PTHR30582">
    <property type="entry name" value="L,D-TRANSPEPTIDASE"/>
    <property type="match status" value="1"/>
</dbReference>
<feature type="region of interest" description="Disordered" evidence="8">
    <location>
        <begin position="36"/>
        <end position="60"/>
    </location>
</feature>
<organism evidence="11 12">
    <name type="scientific">Intrasporangium calvum</name>
    <dbReference type="NCBI Taxonomy" id="53358"/>
    <lineage>
        <taxon>Bacteria</taxon>
        <taxon>Bacillati</taxon>
        <taxon>Actinomycetota</taxon>
        <taxon>Actinomycetes</taxon>
        <taxon>Micrococcales</taxon>
        <taxon>Intrasporangiaceae</taxon>
        <taxon>Intrasporangium</taxon>
    </lineage>
</organism>
<dbReference type="InterPro" id="IPR041280">
    <property type="entry name" value="Big_10"/>
</dbReference>
<sequence length="413" mass="44814">MRVKVTIRSVRLAFVAVLAVVGLATVTACTSDSPATVGVAGVKPGTSTQTVTPTPTPTTTPVTWITTPRSGAKGVQVDTRVSAKTENGTLTKAALSYVSKKGEKVSVDGWLESGTWTASDLLEPGVKYTFDLAATNEDGETKRTKRSFTTADLTLDDQIWTKVYPDGGTVGIGMPVIVTFDLPVVDKATFEKHMKVTSTPKQTGSWYWLSDREAHWRPKQYWKPGTQVHVEANLNGVPAGGGRWGEQSVVSDFTIGRSVVAKVNLDTHLMDVYISGQKTRTIPISGGRPGWETRSGIKVIMEKFTNFTMKAESIGLKEGDKDYYEDVKVKRALRITHSGEFLHSAPWSVAQQGNDNVSHGCTGMSDANSIWLYDQMRIGDVVETVGSNKPMTLGNGYADWNLSWTAWQGGSAL</sequence>
<dbReference type="Gene3D" id="2.60.40.3710">
    <property type="match status" value="1"/>
</dbReference>
<keyword evidence="2" id="KW-0808">Transferase</keyword>
<feature type="active site" description="Nucleophile" evidence="7">
    <location>
        <position position="361"/>
    </location>
</feature>
<keyword evidence="12" id="KW-1185">Reference proteome</keyword>
<name>A0ABT5GL60_9MICO</name>
<feature type="compositionally biased region" description="Low complexity" evidence="8">
    <location>
        <begin position="44"/>
        <end position="60"/>
    </location>
</feature>
<comment type="pathway">
    <text evidence="1 7">Cell wall biogenesis; peptidoglycan biosynthesis.</text>
</comment>
<dbReference type="CDD" id="cd16913">
    <property type="entry name" value="YkuD_like"/>
    <property type="match status" value="1"/>
</dbReference>
<evidence type="ECO:0000256" key="1">
    <source>
        <dbReference type="ARBA" id="ARBA00004752"/>
    </source>
</evidence>
<evidence type="ECO:0000256" key="8">
    <source>
        <dbReference type="SAM" id="MobiDB-lite"/>
    </source>
</evidence>
<reference evidence="11 12" key="1">
    <citation type="submission" date="2022-11" db="EMBL/GenBank/DDBJ databases">
        <title>Anaerobic phenanthrene biodegradation by a DNRA strain PheN6.</title>
        <authorList>
            <person name="Zhang Z."/>
        </authorList>
    </citation>
    <scope>NUCLEOTIDE SEQUENCE [LARGE SCALE GENOMIC DNA]</scope>
    <source>
        <strain evidence="11 12">PheN6</strain>
    </source>
</reference>
<dbReference type="InterPro" id="IPR005490">
    <property type="entry name" value="LD_TPept_cat_dom"/>
</dbReference>
<feature type="signal peptide" evidence="9">
    <location>
        <begin position="1"/>
        <end position="24"/>
    </location>
</feature>
<evidence type="ECO:0000313" key="12">
    <source>
        <dbReference type="Proteomes" id="UP001150259"/>
    </source>
</evidence>
<dbReference type="CDD" id="cd13432">
    <property type="entry name" value="LDT_IgD_like_2"/>
    <property type="match status" value="1"/>
</dbReference>
<comment type="caution">
    <text evidence="11">The sequence shown here is derived from an EMBL/GenBank/DDBJ whole genome shotgun (WGS) entry which is preliminary data.</text>
</comment>
<dbReference type="Gene3D" id="2.60.40.3780">
    <property type="match status" value="1"/>
</dbReference>
<dbReference type="PROSITE" id="PS52029">
    <property type="entry name" value="LD_TPASE"/>
    <property type="match status" value="1"/>
</dbReference>
<dbReference type="PANTHER" id="PTHR30582:SF2">
    <property type="entry name" value="L,D-TRANSPEPTIDASE YCIB-RELATED"/>
    <property type="match status" value="1"/>
</dbReference>
<evidence type="ECO:0000313" key="11">
    <source>
        <dbReference type="EMBL" id="MDC5698912.1"/>
    </source>
</evidence>
<proteinExistence type="predicted"/>
<dbReference type="SUPFAM" id="SSF141523">
    <property type="entry name" value="L,D-transpeptidase catalytic domain-like"/>
    <property type="match status" value="1"/>
</dbReference>
<evidence type="ECO:0000256" key="4">
    <source>
        <dbReference type="ARBA" id="ARBA00022984"/>
    </source>
</evidence>
<evidence type="ECO:0000256" key="7">
    <source>
        <dbReference type="PROSITE-ProRule" id="PRU01373"/>
    </source>
</evidence>
<dbReference type="Proteomes" id="UP001150259">
    <property type="component" value="Unassembled WGS sequence"/>
</dbReference>
<evidence type="ECO:0000256" key="3">
    <source>
        <dbReference type="ARBA" id="ARBA00022960"/>
    </source>
</evidence>
<evidence type="ECO:0000256" key="6">
    <source>
        <dbReference type="ARBA" id="ARBA00023316"/>
    </source>
</evidence>
<keyword evidence="5" id="KW-0012">Acyltransferase</keyword>
<gene>
    <name evidence="11" type="ORF">OO014_16795</name>
</gene>
<feature type="active site" description="Proton donor/acceptor" evidence="7">
    <location>
        <position position="343"/>
    </location>
</feature>
<dbReference type="EMBL" id="JAPFQL010000092">
    <property type="protein sequence ID" value="MDC5698912.1"/>
    <property type="molecule type" value="Genomic_DNA"/>
</dbReference>